<keyword evidence="4" id="KW-1185">Reference proteome</keyword>
<dbReference type="PANTHER" id="PTHR41328:SF2">
    <property type="entry name" value="TERMINASE SMALL SUBUNIT"/>
    <property type="match status" value="1"/>
</dbReference>
<dbReference type="InterPro" id="IPR052404">
    <property type="entry name" value="SPP1-like_terminase"/>
</dbReference>
<dbReference type="RefSeq" id="WP_220336970.1">
    <property type="nucleotide sequence ID" value="NZ_JAEUAK010000011.1"/>
</dbReference>
<proteinExistence type="predicted"/>
<protein>
    <submittedName>
        <fullName evidence="3">Terminase small subunit</fullName>
    </submittedName>
</protein>
<dbReference type="EMBL" id="JAEUAK010000011">
    <property type="protein sequence ID" value="MBW9055655.1"/>
    <property type="molecule type" value="Genomic_DNA"/>
</dbReference>
<organism evidence="3 4">
    <name type="scientific">Rhizobium mesosinicum</name>
    <dbReference type="NCBI Taxonomy" id="335017"/>
    <lineage>
        <taxon>Bacteria</taxon>
        <taxon>Pseudomonadati</taxon>
        <taxon>Pseudomonadota</taxon>
        <taxon>Alphaproteobacteria</taxon>
        <taxon>Hyphomicrobiales</taxon>
        <taxon>Rhizobiaceae</taxon>
        <taxon>Rhizobium/Agrobacterium group</taxon>
        <taxon>Rhizobium</taxon>
    </lineage>
</organism>
<comment type="caution">
    <text evidence="3">The sequence shown here is derived from an EMBL/GenBank/DDBJ whole genome shotgun (WGS) entry which is preliminary data.</text>
</comment>
<dbReference type="InterPro" id="IPR005335">
    <property type="entry name" value="Terminase_ssu"/>
</dbReference>
<keyword evidence="2" id="KW-0231">Viral genome packaging</keyword>
<evidence type="ECO:0000313" key="3">
    <source>
        <dbReference type="EMBL" id="MBW9055655.1"/>
    </source>
</evidence>
<accession>A0ABS7H092</accession>
<dbReference type="Pfam" id="PF03592">
    <property type="entry name" value="Terminase_2"/>
    <property type="match status" value="1"/>
</dbReference>
<dbReference type="Gene3D" id="1.10.10.1400">
    <property type="entry name" value="Terminase, small subunit, N-terminal DNA-binding domain, HTH motif"/>
    <property type="match status" value="1"/>
</dbReference>
<evidence type="ECO:0000313" key="4">
    <source>
        <dbReference type="Proteomes" id="UP000717752"/>
    </source>
</evidence>
<reference evidence="3 4" key="1">
    <citation type="journal article" date="2021" name="MBio">
        <title>Poor Competitiveness of Bradyrhizobium in Pigeon Pea Root Colonization in Indian Soils.</title>
        <authorList>
            <person name="Chalasani D."/>
            <person name="Basu A."/>
            <person name="Pullabhotla S.V.S.R.N."/>
            <person name="Jorrin B."/>
            <person name="Neal A.L."/>
            <person name="Poole P.S."/>
            <person name="Podile A.R."/>
            <person name="Tkacz A."/>
        </authorList>
    </citation>
    <scope>NUCLEOTIDE SEQUENCE [LARGE SCALE GENOMIC DNA]</scope>
    <source>
        <strain evidence="3 4">HU56</strain>
    </source>
</reference>
<evidence type="ECO:0000256" key="2">
    <source>
        <dbReference type="ARBA" id="ARBA00023219"/>
    </source>
</evidence>
<sequence>MSELTARQRRFVEEYLVDTVGAQAAIRAGFSPRRAKQTAYRLLKKPEIAAAIAEAKAERSERTKIDADWLLTRLAAEAEADLGDLYDENGDFKPIKEWPAIWRQGLVTDVEISALYEGTGKERREVGHVKKVKFAERLRRLELIGKHIRINAFKEIVEHKGLSALAERLERAQRRNETPDDGEAEQTS</sequence>
<name>A0ABS7H092_9HYPH</name>
<keyword evidence="1" id="KW-1188">Viral release from host cell</keyword>
<dbReference type="InterPro" id="IPR038713">
    <property type="entry name" value="Terminase_Gp1_N_sf"/>
</dbReference>
<dbReference type="PANTHER" id="PTHR41328">
    <property type="entry name" value="TERMINASE SMALL SUBUNIT-RELATED"/>
    <property type="match status" value="1"/>
</dbReference>
<evidence type="ECO:0000256" key="1">
    <source>
        <dbReference type="ARBA" id="ARBA00022612"/>
    </source>
</evidence>
<gene>
    <name evidence="3" type="ORF">JNB85_24915</name>
</gene>
<dbReference type="Proteomes" id="UP000717752">
    <property type="component" value="Unassembled WGS sequence"/>
</dbReference>